<feature type="compositionally biased region" description="Polar residues" evidence="9">
    <location>
        <begin position="1"/>
        <end position="10"/>
    </location>
</feature>
<organism evidence="11 12">
    <name type="scientific">Caenorhabditis angaria</name>
    <dbReference type="NCBI Taxonomy" id="860376"/>
    <lineage>
        <taxon>Eukaryota</taxon>
        <taxon>Metazoa</taxon>
        <taxon>Ecdysozoa</taxon>
        <taxon>Nematoda</taxon>
        <taxon>Chromadorea</taxon>
        <taxon>Rhabditida</taxon>
        <taxon>Rhabditina</taxon>
        <taxon>Rhabditomorpha</taxon>
        <taxon>Rhabditoidea</taxon>
        <taxon>Rhabditidae</taxon>
        <taxon>Peloderinae</taxon>
        <taxon>Caenorhabditis</taxon>
    </lineage>
</organism>
<evidence type="ECO:0000259" key="10">
    <source>
        <dbReference type="PROSITE" id="PS50089"/>
    </source>
</evidence>
<dbReference type="InterPro" id="IPR013087">
    <property type="entry name" value="Znf_C2H2_type"/>
</dbReference>
<dbReference type="GO" id="GO:0072344">
    <property type="term" value="P:rescue of stalled ribosome"/>
    <property type="evidence" value="ECO:0007669"/>
    <property type="project" value="InterPro"/>
</dbReference>
<feature type="compositionally biased region" description="Basic and acidic residues" evidence="9">
    <location>
        <begin position="642"/>
        <end position="653"/>
    </location>
</feature>
<feature type="compositionally biased region" description="Polar residues" evidence="9">
    <location>
        <begin position="796"/>
        <end position="807"/>
    </location>
</feature>
<feature type="domain" description="RING-type" evidence="10">
    <location>
        <begin position="74"/>
        <end position="114"/>
    </location>
</feature>
<feature type="compositionally biased region" description="Low complexity" evidence="9">
    <location>
        <begin position="467"/>
        <end position="480"/>
    </location>
</feature>
<feature type="region of interest" description="Disordered" evidence="9">
    <location>
        <begin position="327"/>
        <end position="496"/>
    </location>
</feature>
<comment type="catalytic activity">
    <reaction evidence="1">
        <text>S-ubiquitinyl-[E2 ubiquitin-conjugating enzyme]-L-cysteine + [acceptor protein]-L-lysine = [E2 ubiquitin-conjugating enzyme]-L-cysteine + N(6)-ubiquitinyl-[acceptor protein]-L-lysine.</text>
        <dbReference type="EC" id="2.3.2.27"/>
    </reaction>
</comment>
<dbReference type="PROSITE" id="PS00518">
    <property type="entry name" value="ZF_RING_1"/>
    <property type="match status" value="1"/>
</dbReference>
<dbReference type="Gene3D" id="3.30.40.10">
    <property type="entry name" value="Zinc/RING finger domain, C3HC4 (zinc finger)"/>
    <property type="match status" value="1"/>
</dbReference>
<feature type="compositionally biased region" description="Basic and acidic residues" evidence="9">
    <location>
        <begin position="481"/>
        <end position="495"/>
    </location>
</feature>
<evidence type="ECO:0000256" key="8">
    <source>
        <dbReference type="PROSITE-ProRule" id="PRU00175"/>
    </source>
</evidence>
<dbReference type="EMBL" id="CANHGI010000002">
    <property type="protein sequence ID" value="CAI5440734.1"/>
    <property type="molecule type" value="Genomic_DNA"/>
</dbReference>
<dbReference type="PROSITE" id="PS50089">
    <property type="entry name" value="ZF_RING_2"/>
    <property type="match status" value="1"/>
</dbReference>
<evidence type="ECO:0000256" key="9">
    <source>
        <dbReference type="SAM" id="MobiDB-lite"/>
    </source>
</evidence>
<dbReference type="InterPro" id="IPR001841">
    <property type="entry name" value="Znf_RING"/>
</dbReference>
<dbReference type="GO" id="GO:0016567">
    <property type="term" value="P:protein ubiquitination"/>
    <property type="evidence" value="ECO:0007669"/>
    <property type="project" value="TreeGrafter"/>
</dbReference>
<evidence type="ECO:0000256" key="7">
    <source>
        <dbReference type="ARBA" id="ARBA00035113"/>
    </source>
</evidence>
<keyword evidence="4" id="KW-0479">Metal-binding</keyword>
<comment type="pathway">
    <text evidence="2">Protein modification; protein ubiquitination.</text>
</comment>
<evidence type="ECO:0000256" key="4">
    <source>
        <dbReference type="ARBA" id="ARBA00022723"/>
    </source>
</evidence>
<dbReference type="GO" id="GO:0008270">
    <property type="term" value="F:zinc ion binding"/>
    <property type="evidence" value="ECO:0007669"/>
    <property type="project" value="UniProtKB-KW"/>
</dbReference>
<dbReference type="CDD" id="cd16615">
    <property type="entry name" value="RING-HC_ZNF598"/>
    <property type="match status" value="1"/>
</dbReference>
<name>A0A9P1I974_9PELO</name>
<comment type="similarity">
    <text evidence="7">Belongs to the ZNF598/HEL2 family.</text>
</comment>
<evidence type="ECO:0000313" key="11">
    <source>
        <dbReference type="EMBL" id="CAI5440734.1"/>
    </source>
</evidence>
<protein>
    <recommendedName>
        <fullName evidence="3">RING-type E3 ubiquitin transferase</fullName>
        <ecNumber evidence="3">2.3.2.27</ecNumber>
    </recommendedName>
</protein>
<dbReference type="PANTHER" id="PTHR22938:SF0">
    <property type="entry name" value="E3 UBIQUITIN-PROTEIN LIGASE ZNF598"/>
    <property type="match status" value="1"/>
</dbReference>
<feature type="compositionally biased region" description="Low complexity" evidence="9">
    <location>
        <begin position="563"/>
        <end position="572"/>
    </location>
</feature>
<dbReference type="PANTHER" id="PTHR22938">
    <property type="entry name" value="ZINC FINGER PROTEIN 598"/>
    <property type="match status" value="1"/>
</dbReference>
<accession>A0A9P1I974</accession>
<keyword evidence="12" id="KW-1185">Reference proteome</keyword>
<sequence length="851" mass="95413">MSETQQPKKTNNNNQNQNRRGNSSRGGYSNNGNRRNAAGSGENGKVDMRKYDKMISAAHNNFSDIACGRKTEDCLICCKPNDVFAIGDCRHPVCAECAIRIRIIGQSKTCPACRKEIDTYFFCTTADDMMNVPLFFAKTNHPDEDRYGVRFSNSVAGSKYEKYLAHVCKICKSEDGERLEFPTFMSLRQHMANNHQLSYCHICTENLNLFSRERKCYTREQLQRHIRIGDNDDKSFKGHPQCLFCELKFLDEENRYKHLRKDHFFCQFCEADGTLNVFYGKHDELKQHYKQQHFICEAGECKELGIAFATKLELDLHRASEHDEKRIDLGFSRPARETNGGRIRSRNAPPEVPRDRIAVVQRQQATNPQSDPSEFTVVPSAQSRRPIRYSSTRANFTPQDQDFPSLAPAPAPPPTLRSNAFPRLNKVNKKREEEGPVEHFPTLGGAGTSTRVSVKPLPKPRKVAQQPKKVVTNNTKPNNSKIERERSYSPIREHVPQTTVKVNNTLLRFDTISNSSTAPAAPKSNIQLIQRTKPDTSSSSSNTNSARLPTSNNDFPSLPPASAPSSQPANSAWLNSKNKTKGIISSVHVPLNYSAASQNPKKNKKVKTPMNDVWSSLGPRPSEVKPLVDTDSWNEVPLSKEAQAEKEKQAKREEWARKKAEIRAAVAKNPAKKEEPQKIEEENVAIPTPVKEVQQEKEVEFQTKSSNKKNNKKEKKIEPKEEIVKSSIKESSEAFQQKVDALWSMPSVTSMFSNFSLSSMFGSGSSGSQPTTPSVPLPPPGLENVVLTPPPGLNSADVSQISFNSAPVLSYEDVKKPNKQKAAVETNKVDEDGWTTTGPVKTKNNKKKNKN</sequence>
<keyword evidence="5 8" id="KW-0863">Zinc-finger</keyword>
<evidence type="ECO:0000256" key="1">
    <source>
        <dbReference type="ARBA" id="ARBA00000900"/>
    </source>
</evidence>
<feature type="region of interest" description="Disordered" evidence="9">
    <location>
        <begin position="1"/>
        <end position="45"/>
    </location>
</feature>
<comment type="caution">
    <text evidence="11">The sequence shown here is derived from an EMBL/GenBank/DDBJ whole genome shotgun (WGS) entry which is preliminary data.</text>
</comment>
<evidence type="ECO:0000313" key="12">
    <source>
        <dbReference type="Proteomes" id="UP001152747"/>
    </source>
</evidence>
<dbReference type="InterPro" id="IPR044288">
    <property type="entry name" value="ZNF598/HEL2"/>
</dbReference>
<dbReference type="InterPro" id="IPR013083">
    <property type="entry name" value="Znf_RING/FYVE/PHD"/>
</dbReference>
<reference evidence="11" key="1">
    <citation type="submission" date="2022-11" db="EMBL/GenBank/DDBJ databases">
        <authorList>
            <person name="Kikuchi T."/>
        </authorList>
    </citation>
    <scope>NUCLEOTIDE SEQUENCE</scope>
    <source>
        <strain evidence="11">PS1010</strain>
    </source>
</reference>
<feature type="compositionally biased region" description="Basic and acidic residues" evidence="9">
    <location>
        <begin position="715"/>
        <end position="729"/>
    </location>
</feature>
<feature type="region of interest" description="Disordered" evidence="9">
    <location>
        <begin position="595"/>
        <end position="653"/>
    </location>
</feature>
<dbReference type="AlphaFoldDB" id="A0A9P1I974"/>
<feature type="compositionally biased region" description="Polar residues" evidence="9">
    <location>
        <begin position="546"/>
        <end position="555"/>
    </location>
</feature>
<evidence type="ECO:0000256" key="2">
    <source>
        <dbReference type="ARBA" id="ARBA00004906"/>
    </source>
</evidence>
<gene>
    <name evidence="11" type="ORF">CAMP_LOCUS3371</name>
</gene>
<feature type="compositionally biased region" description="Polar residues" evidence="9">
    <location>
        <begin position="361"/>
        <end position="402"/>
    </location>
</feature>
<proteinExistence type="inferred from homology"/>
<feature type="region of interest" description="Disordered" evidence="9">
    <location>
        <begin position="531"/>
        <end position="573"/>
    </location>
</feature>
<evidence type="ECO:0000256" key="5">
    <source>
        <dbReference type="ARBA" id="ARBA00022771"/>
    </source>
</evidence>
<feature type="compositionally biased region" description="Low complexity" evidence="9">
    <location>
        <begin position="11"/>
        <end position="40"/>
    </location>
</feature>
<dbReference type="InterPro" id="IPR041888">
    <property type="entry name" value="RING-HC_ZNF598/HEL2"/>
</dbReference>
<feature type="compositionally biased region" description="Basic and acidic residues" evidence="9">
    <location>
        <begin position="671"/>
        <end position="681"/>
    </location>
</feature>
<dbReference type="Proteomes" id="UP001152747">
    <property type="component" value="Unassembled WGS sequence"/>
</dbReference>
<dbReference type="OrthoDB" id="3838338at2759"/>
<dbReference type="GO" id="GO:0043022">
    <property type="term" value="F:ribosome binding"/>
    <property type="evidence" value="ECO:0007669"/>
    <property type="project" value="TreeGrafter"/>
</dbReference>
<dbReference type="Pfam" id="PF25447">
    <property type="entry name" value="RING_ZNF598"/>
    <property type="match status" value="1"/>
</dbReference>
<evidence type="ECO:0000256" key="6">
    <source>
        <dbReference type="ARBA" id="ARBA00022833"/>
    </source>
</evidence>
<feature type="compositionally biased region" description="Low complexity" evidence="9">
    <location>
        <begin position="756"/>
        <end position="772"/>
    </location>
</feature>
<dbReference type="GO" id="GO:0061630">
    <property type="term" value="F:ubiquitin protein ligase activity"/>
    <property type="evidence" value="ECO:0007669"/>
    <property type="project" value="UniProtKB-EC"/>
</dbReference>
<feature type="region of interest" description="Disordered" evidence="9">
    <location>
        <begin position="756"/>
        <end position="851"/>
    </location>
</feature>
<dbReference type="SMART" id="SM00355">
    <property type="entry name" value="ZnF_C2H2"/>
    <property type="match status" value="4"/>
</dbReference>
<dbReference type="SUPFAM" id="SSF57850">
    <property type="entry name" value="RING/U-box"/>
    <property type="match status" value="1"/>
</dbReference>
<dbReference type="EC" id="2.3.2.27" evidence="3"/>
<dbReference type="InterPro" id="IPR017907">
    <property type="entry name" value="Znf_RING_CS"/>
</dbReference>
<evidence type="ECO:0000256" key="3">
    <source>
        <dbReference type="ARBA" id="ARBA00012483"/>
    </source>
</evidence>
<keyword evidence="6" id="KW-0862">Zinc</keyword>
<feature type="region of interest" description="Disordered" evidence="9">
    <location>
        <begin position="666"/>
        <end position="729"/>
    </location>
</feature>
<feature type="compositionally biased region" description="Low complexity" evidence="9">
    <location>
        <begin position="536"/>
        <end position="545"/>
    </location>
</feature>